<protein>
    <submittedName>
        <fullName evidence="2">(wild Malaysian banana) hypothetical protein</fullName>
    </submittedName>
</protein>
<accession>A0A8D6ZXN2</accession>
<sequence>MIPVNLLPDTSKCCRPERFPIPGGNSPVNWFLLTSSTFKSFKWNSSGGMGSRKDLWERLRKLSLSKPARDLERTPSRPLPGRSRPTTLMAVNKVELRVDDDDDVGEEDNRAQWTPGQLQQLVELATATGQWLI</sequence>
<feature type="region of interest" description="Disordered" evidence="1">
    <location>
        <begin position="67"/>
        <end position="87"/>
    </location>
</feature>
<name>A0A8D6ZXN2_MUSAM</name>
<gene>
    <name evidence="2" type="ORF">GSMUA_268610.1</name>
</gene>
<proteinExistence type="predicted"/>
<dbReference type="EMBL" id="HG996470">
    <property type="protein sequence ID" value="CAG1838684.1"/>
    <property type="molecule type" value="Genomic_DNA"/>
</dbReference>
<evidence type="ECO:0000313" key="2">
    <source>
        <dbReference type="EMBL" id="CAG1838684.1"/>
    </source>
</evidence>
<reference evidence="2" key="1">
    <citation type="submission" date="2021-03" db="EMBL/GenBank/DDBJ databases">
        <authorList>
            <consortium name="Genoscope - CEA"/>
            <person name="William W."/>
        </authorList>
    </citation>
    <scope>NUCLEOTIDE SEQUENCE</scope>
    <source>
        <strain evidence="2">Doubled-haploid Pahang</strain>
    </source>
</reference>
<dbReference type="AlphaFoldDB" id="A0A8D6ZXN2"/>
<evidence type="ECO:0000256" key="1">
    <source>
        <dbReference type="SAM" id="MobiDB-lite"/>
    </source>
</evidence>
<organism evidence="2">
    <name type="scientific">Musa acuminata subsp. malaccensis</name>
    <name type="common">Wild banana</name>
    <name type="synonym">Musa malaccensis</name>
    <dbReference type="NCBI Taxonomy" id="214687"/>
    <lineage>
        <taxon>Eukaryota</taxon>
        <taxon>Viridiplantae</taxon>
        <taxon>Streptophyta</taxon>
        <taxon>Embryophyta</taxon>
        <taxon>Tracheophyta</taxon>
        <taxon>Spermatophyta</taxon>
        <taxon>Magnoliopsida</taxon>
        <taxon>Liliopsida</taxon>
        <taxon>Zingiberales</taxon>
        <taxon>Musaceae</taxon>
        <taxon>Musa</taxon>
    </lineage>
</organism>